<name>A0A9D9HYZ8_9FIRM</name>
<dbReference type="PIRSF" id="PIRSF006728">
    <property type="entry name" value="CinA"/>
    <property type="match status" value="1"/>
</dbReference>
<dbReference type="Pfam" id="PF18146">
    <property type="entry name" value="CinA_KH"/>
    <property type="match status" value="1"/>
</dbReference>
<dbReference type="InterPro" id="IPR050101">
    <property type="entry name" value="CinA"/>
</dbReference>
<feature type="domain" description="MoaB/Mog" evidence="2">
    <location>
        <begin position="4"/>
        <end position="171"/>
    </location>
</feature>
<dbReference type="PANTHER" id="PTHR13939">
    <property type="entry name" value="NICOTINAMIDE-NUCLEOTIDE AMIDOHYDROLASE PNCC"/>
    <property type="match status" value="1"/>
</dbReference>
<dbReference type="NCBIfam" id="TIGR00199">
    <property type="entry name" value="PncC_domain"/>
    <property type="match status" value="1"/>
</dbReference>
<dbReference type="CDD" id="cd00885">
    <property type="entry name" value="cinA"/>
    <property type="match status" value="1"/>
</dbReference>
<dbReference type="Gene3D" id="3.30.70.2860">
    <property type="match status" value="1"/>
</dbReference>
<dbReference type="InterPro" id="IPR008135">
    <property type="entry name" value="Competence-induced_CinA"/>
</dbReference>
<dbReference type="SMART" id="SM00852">
    <property type="entry name" value="MoCF_biosynth"/>
    <property type="match status" value="1"/>
</dbReference>
<dbReference type="InterPro" id="IPR036425">
    <property type="entry name" value="MoaB/Mog-like_dom_sf"/>
</dbReference>
<proteinExistence type="inferred from homology"/>
<dbReference type="PANTHER" id="PTHR13939:SF0">
    <property type="entry name" value="NMN AMIDOHYDROLASE-LIKE PROTEIN YFAY"/>
    <property type="match status" value="1"/>
</dbReference>
<dbReference type="SUPFAM" id="SSF142433">
    <property type="entry name" value="CinA-like"/>
    <property type="match status" value="1"/>
</dbReference>
<dbReference type="Pfam" id="PF00994">
    <property type="entry name" value="MoCF_biosynth"/>
    <property type="match status" value="1"/>
</dbReference>
<evidence type="ECO:0000313" key="3">
    <source>
        <dbReference type="EMBL" id="MBO8463034.1"/>
    </source>
</evidence>
<protein>
    <recommendedName>
        <fullName evidence="1">Putative competence-damage inducible protein</fullName>
    </recommendedName>
</protein>
<evidence type="ECO:0000259" key="2">
    <source>
        <dbReference type="SMART" id="SM00852"/>
    </source>
</evidence>
<dbReference type="InterPro" id="IPR036653">
    <property type="entry name" value="CinA-like_C"/>
</dbReference>
<dbReference type="InterPro" id="IPR041424">
    <property type="entry name" value="CinA_KH"/>
</dbReference>
<evidence type="ECO:0000256" key="1">
    <source>
        <dbReference type="HAMAP-Rule" id="MF_00226"/>
    </source>
</evidence>
<comment type="similarity">
    <text evidence="1">Belongs to the CinA family.</text>
</comment>
<dbReference type="AlphaFoldDB" id="A0A9D9HYZ8"/>
<accession>A0A9D9HYZ8</accession>
<dbReference type="HAMAP" id="MF_00226_B">
    <property type="entry name" value="CinA_B"/>
    <property type="match status" value="1"/>
</dbReference>
<evidence type="ECO:0000313" key="4">
    <source>
        <dbReference type="Proteomes" id="UP000823618"/>
    </source>
</evidence>
<sequence length="425" mass="46748">MIVELISVGTEILMGNIVNTNAAYLAEQCTMLGYSVYYQTTVGDNEKRLSDAIKTAMTRADIILLSGGLGPTMDDITKETVAKVCGLKLIEDEKVREHIKRYFINRKIKKITDNNWKQTLVPEGAKVVENSNGTAPGIIVETKDCKIILMPGPPNELTVMMEEKIIPYLKKLQTNVFYTSMVKMSGIGESYVENQLMDLMKEQTNPTIAPYAKEGEVHIRVTAQGKSKEEAMALVQPAVKEIYHRFGEFVFTDKEDVTLEQNVIELLKKHGATLSTVESCTGGLLTGRLVNVSGASSVIKQGLITYSNEAKMTLVDVQENTLNEYGAVSEQTAKEMAQGAVKRYHTDIAISITGIAGPEGGSKEKPVGLVYIGCCIGKHVFAKEFHFTGNRSKIREASVANALTVLRHAVLEVYEGKVIENKSEQ</sequence>
<organism evidence="3 4">
    <name type="scientific">Candidatus Scybalomonas excrementavium</name>
    <dbReference type="NCBI Taxonomy" id="2840943"/>
    <lineage>
        <taxon>Bacteria</taxon>
        <taxon>Bacillati</taxon>
        <taxon>Bacillota</taxon>
        <taxon>Clostridia</taxon>
        <taxon>Lachnospirales</taxon>
        <taxon>Lachnospiraceae</taxon>
        <taxon>Lachnospiraceae incertae sedis</taxon>
        <taxon>Candidatus Scybalomonas</taxon>
    </lineage>
</organism>
<dbReference type="Proteomes" id="UP000823618">
    <property type="component" value="Unassembled WGS sequence"/>
</dbReference>
<dbReference type="Gene3D" id="3.90.950.20">
    <property type="entry name" value="CinA-like"/>
    <property type="match status" value="1"/>
</dbReference>
<dbReference type="SUPFAM" id="SSF53218">
    <property type="entry name" value="Molybdenum cofactor biosynthesis proteins"/>
    <property type="match status" value="1"/>
</dbReference>
<reference evidence="3" key="2">
    <citation type="journal article" date="2021" name="PeerJ">
        <title>Extensive microbial diversity within the chicken gut microbiome revealed by metagenomics and culture.</title>
        <authorList>
            <person name="Gilroy R."/>
            <person name="Ravi A."/>
            <person name="Getino M."/>
            <person name="Pursley I."/>
            <person name="Horton D.L."/>
            <person name="Alikhan N.F."/>
            <person name="Baker D."/>
            <person name="Gharbi K."/>
            <person name="Hall N."/>
            <person name="Watson M."/>
            <person name="Adriaenssens E.M."/>
            <person name="Foster-Nyarko E."/>
            <person name="Jarju S."/>
            <person name="Secka A."/>
            <person name="Antonio M."/>
            <person name="Oren A."/>
            <person name="Chaudhuri R.R."/>
            <person name="La Ragione R."/>
            <person name="Hildebrand F."/>
            <person name="Pallen M.J."/>
        </authorList>
    </citation>
    <scope>NUCLEOTIDE SEQUENCE</scope>
    <source>
        <strain evidence="3">E3-2379</strain>
    </source>
</reference>
<comment type="caution">
    <text evidence="3">The sequence shown here is derived from an EMBL/GenBank/DDBJ whole genome shotgun (WGS) entry which is preliminary data.</text>
</comment>
<dbReference type="InterPro" id="IPR008136">
    <property type="entry name" value="CinA_C"/>
</dbReference>
<gene>
    <name evidence="1" type="primary">cinA</name>
    <name evidence="3" type="ORF">IAC13_03785</name>
</gene>
<dbReference type="Pfam" id="PF02464">
    <property type="entry name" value="CinA"/>
    <property type="match status" value="1"/>
</dbReference>
<dbReference type="NCBIfam" id="TIGR00200">
    <property type="entry name" value="cinA_nterm"/>
    <property type="match status" value="1"/>
</dbReference>
<dbReference type="InterPro" id="IPR001453">
    <property type="entry name" value="MoaB/Mog_dom"/>
</dbReference>
<dbReference type="NCBIfam" id="NF001813">
    <property type="entry name" value="PRK00549.1"/>
    <property type="match status" value="1"/>
</dbReference>
<dbReference type="Gene3D" id="3.40.980.10">
    <property type="entry name" value="MoaB/Mog-like domain"/>
    <property type="match status" value="1"/>
</dbReference>
<dbReference type="EMBL" id="JADIML010000105">
    <property type="protein sequence ID" value="MBO8463034.1"/>
    <property type="molecule type" value="Genomic_DNA"/>
</dbReference>
<dbReference type="NCBIfam" id="TIGR00177">
    <property type="entry name" value="molyb_syn"/>
    <property type="match status" value="1"/>
</dbReference>
<reference evidence="3" key="1">
    <citation type="submission" date="2020-10" db="EMBL/GenBank/DDBJ databases">
        <authorList>
            <person name="Gilroy R."/>
        </authorList>
    </citation>
    <scope>NUCLEOTIDE SEQUENCE</scope>
    <source>
        <strain evidence="3">E3-2379</strain>
    </source>
</reference>